<dbReference type="EMBL" id="QGKX02001521">
    <property type="protein sequence ID" value="KAF3507011.1"/>
    <property type="molecule type" value="Genomic_DNA"/>
</dbReference>
<reference evidence="2" key="1">
    <citation type="submission" date="2019-12" db="EMBL/GenBank/DDBJ databases">
        <title>Genome sequencing and annotation of Brassica cretica.</title>
        <authorList>
            <person name="Studholme D.J."/>
            <person name="Sarris P."/>
        </authorList>
    </citation>
    <scope>NUCLEOTIDE SEQUENCE</scope>
    <source>
        <strain evidence="2">PFS-109/04</strain>
        <tissue evidence="2">Leaf</tissue>
    </source>
</reference>
<dbReference type="AlphaFoldDB" id="A0A8S9NYA7"/>
<name>A0A8S9NYA7_BRACR</name>
<accession>A0A8S9NYA7</accession>
<dbReference type="Proteomes" id="UP000712600">
    <property type="component" value="Unassembled WGS sequence"/>
</dbReference>
<feature type="region of interest" description="Disordered" evidence="1">
    <location>
        <begin position="1"/>
        <end position="64"/>
    </location>
</feature>
<proteinExistence type="predicted"/>
<protein>
    <submittedName>
        <fullName evidence="2">Uncharacterized protein</fullName>
    </submittedName>
</protein>
<comment type="caution">
    <text evidence="2">The sequence shown here is derived from an EMBL/GenBank/DDBJ whole genome shotgun (WGS) entry which is preliminary data.</text>
</comment>
<feature type="compositionally biased region" description="Basic and acidic residues" evidence="1">
    <location>
        <begin position="35"/>
        <end position="46"/>
    </location>
</feature>
<evidence type="ECO:0000313" key="2">
    <source>
        <dbReference type="EMBL" id="KAF3507011.1"/>
    </source>
</evidence>
<evidence type="ECO:0000256" key="1">
    <source>
        <dbReference type="SAM" id="MobiDB-lite"/>
    </source>
</evidence>
<gene>
    <name evidence="2" type="ORF">F2Q69_00004080</name>
</gene>
<feature type="compositionally biased region" description="Basic and acidic residues" evidence="1">
    <location>
        <begin position="54"/>
        <end position="64"/>
    </location>
</feature>
<evidence type="ECO:0000313" key="3">
    <source>
        <dbReference type="Proteomes" id="UP000712600"/>
    </source>
</evidence>
<organism evidence="2 3">
    <name type="scientific">Brassica cretica</name>
    <name type="common">Mustard</name>
    <dbReference type="NCBI Taxonomy" id="69181"/>
    <lineage>
        <taxon>Eukaryota</taxon>
        <taxon>Viridiplantae</taxon>
        <taxon>Streptophyta</taxon>
        <taxon>Embryophyta</taxon>
        <taxon>Tracheophyta</taxon>
        <taxon>Spermatophyta</taxon>
        <taxon>Magnoliopsida</taxon>
        <taxon>eudicotyledons</taxon>
        <taxon>Gunneridae</taxon>
        <taxon>Pentapetalae</taxon>
        <taxon>rosids</taxon>
        <taxon>malvids</taxon>
        <taxon>Brassicales</taxon>
        <taxon>Brassicaceae</taxon>
        <taxon>Brassiceae</taxon>
        <taxon>Brassica</taxon>
    </lineage>
</organism>
<sequence>MLRKKPHPSTCVRLRQRARDTRPSEKPSSSSGSSKETRRVIVDEPFNRTAYPKARAEKSRLQHY</sequence>